<dbReference type="Proteomes" id="UP000241546">
    <property type="component" value="Unassembled WGS sequence"/>
</dbReference>
<gene>
    <name evidence="1" type="ORF">BBK36DRAFT_1123463</name>
</gene>
<proteinExistence type="predicted"/>
<protein>
    <submittedName>
        <fullName evidence="1">Uncharacterized protein</fullName>
    </submittedName>
</protein>
<keyword evidence="2" id="KW-1185">Reference proteome</keyword>
<dbReference type="AlphaFoldDB" id="A0A2T4B661"/>
<name>A0A2T4B661_9HYPO</name>
<dbReference type="RefSeq" id="XP_024748135.1">
    <property type="nucleotide sequence ID" value="XM_024891055.1"/>
</dbReference>
<sequence>MPPSYQQATTVSEDTIFHETSPLLCICGPHQGCCREHPSIRSPNRRLREHPCIYHRSKQSTPTEVSLRRAETGDDKAEDLLIGLQSALTLEPIHSVMAYHLSSNHLACIHGRLGPGTKRAFIPKLSFKDTCTSENGTTYIWTSEIYFNKGDFLQKQELVCYQSRSDDNRPQSFTACPHQSLTISAPKFATKNGMVEVSAQITNYPPRCTSHDSEQWSNFDGQYAQVVGCTICHSDAECTLELYDRSLLTTYTCYKDLGPGVDSQNSKWIALLTGLGSPERKEYELDVYERVWNTAKTLRRCGLHRVTHQTPNGVFNVGKRSH</sequence>
<evidence type="ECO:0000313" key="1">
    <source>
        <dbReference type="EMBL" id="PTB64815.1"/>
    </source>
</evidence>
<accession>A0A2T4B661</accession>
<dbReference type="EMBL" id="KZ680216">
    <property type="protein sequence ID" value="PTB64815.1"/>
    <property type="molecule type" value="Genomic_DNA"/>
</dbReference>
<evidence type="ECO:0000313" key="2">
    <source>
        <dbReference type="Proteomes" id="UP000241546"/>
    </source>
</evidence>
<reference evidence="2" key="1">
    <citation type="submission" date="2016-07" db="EMBL/GenBank/DDBJ databases">
        <title>Multiple horizontal gene transfer events from other fungi enriched the ability of initially mycotrophic Trichoderma (Ascomycota) to feed on dead plant biomass.</title>
        <authorList>
            <consortium name="DOE Joint Genome Institute"/>
            <person name="Atanasova L."/>
            <person name="Chenthamara K."/>
            <person name="Zhang J."/>
            <person name="Grujic M."/>
            <person name="Henrissat B."/>
            <person name="Kuo A."/>
            <person name="Aerts A."/>
            <person name="Salamov A."/>
            <person name="Lipzen A."/>
            <person name="Labutti K."/>
            <person name="Barry K."/>
            <person name="Miao Y."/>
            <person name="Rahimi M.J."/>
            <person name="Shen Q."/>
            <person name="Grigoriev I.V."/>
            <person name="Kubicek C.P."/>
            <person name="Druzhinina I.S."/>
        </authorList>
    </citation>
    <scope>NUCLEOTIDE SEQUENCE [LARGE SCALE GENOMIC DNA]</scope>
    <source>
        <strain evidence="2">TUCIM 6016</strain>
    </source>
</reference>
<dbReference type="GeneID" id="36599173"/>
<dbReference type="OrthoDB" id="4763424at2759"/>
<organism evidence="1 2">
    <name type="scientific">Trichoderma citrinoviride</name>
    <dbReference type="NCBI Taxonomy" id="58853"/>
    <lineage>
        <taxon>Eukaryota</taxon>
        <taxon>Fungi</taxon>
        <taxon>Dikarya</taxon>
        <taxon>Ascomycota</taxon>
        <taxon>Pezizomycotina</taxon>
        <taxon>Sordariomycetes</taxon>
        <taxon>Hypocreomycetidae</taxon>
        <taxon>Hypocreales</taxon>
        <taxon>Hypocreaceae</taxon>
        <taxon>Trichoderma</taxon>
    </lineage>
</organism>